<comment type="caution">
    <text evidence="1">The sequence shown here is derived from an EMBL/GenBank/DDBJ whole genome shotgun (WGS) entry which is preliminary data.</text>
</comment>
<dbReference type="RefSeq" id="WP_310255975.1">
    <property type="nucleotide sequence ID" value="NZ_JAVDWA010000001.1"/>
</dbReference>
<reference evidence="1 2" key="1">
    <citation type="submission" date="2023-07" db="EMBL/GenBank/DDBJ databases">
        <title>Sorghum-associated microbial communities from plants grown in Nebraska, USA.</title>
        <authorList>
            <person name="Schachtman D."/>
        </authorList>
    </citation>
    <scope>NUCLEOTIDE SEQUENCE [LARGE SCALE GENOMIC DNA]</scope>
    <source>
        <strain evidence="1 2">BE211</strain>
    </source>
</reference>
<evidence type="ECO:0000313" key="2">
    <source>
        <dbReference type="Proteomes" id="UP001258181"/>
    </source>
</evidence>
<protein>
    <submittedName>
        <fullName evidence="1">Uncharacterized protein YkuJ</fullName>
    </submittedName>
</protein>
<sequence>MNQQDVKAILLNLQSKQYIESDITHTFGENNTAVFSVKYSKNDETFDVMLIETDSLEKFHDVDSAVHCITNLIRK</sequence>
<accession>A0ABU1TW34</accession>
<name>A0ABU1TW34_9BACL</name>
<proteinExistence type="predicted"/>
<organism evidence="1 2">
    <name type="scientific">Fictibacillus barbaricus</name>
    <dbReference type="NCBI Taxonomy" id="182136"/>
    <lineage>
        <taxon>Bacteria</taxon>
        <taxon>Bacillati</taxon>
        <taxon>Bacillota</taxon>
        <taxon>Bacilli</taxon>
        <taxon>Bacillales</taxon>
        <taxon>Fictibacillaceae</taxon>
        <taxon>Fictibacillus</taxon>
    </lineage>
</organism>
<keyword evidence="2" id="KW-1185">Reference proteome</keyword>
<evidence type="ECO:0000313" key="1">
    <source>
        <dbReference type="EMBL" id="MDR7071405.1"/>
    </source>
</evidence>
<dbReference type="EMBL" id="JAVDWA010000001">
    <property type="protein sequence ID" value="MDR7071405.1"/>
    <property type="molecule type" value="Genomic_DNA"/>
</dbReference>
<gene>
    <name evidence="1" type="ORF">J2X07_000380</name>
</gene>
<dbReference type="Proteomes" id="UP001258181">
    <property type="component" value="Unassembled WGS sequence"/>
</dbReference>